<organism evidence="1 2">
    <name type="scientific">Conger conger</name>
    <name type="common">Conger eel</name>
    <name type="synonym">Muraena conger</name>
    <dbReference type="NCBI Taxonomy" id="82655"/>
    <lineage>
        <taxon>Eukaryota</taxon>
        <taxon>Metazoa</taxon>
        <taxon>Chordata</taxon>
        <taxon>Craniata</taxon>
        <taxon>Vertebrata</taxon>
        <taxon>Euteleostomi</taxon>
        <taxon>Actinopterygii</taxon>
        <taxon>Neopterygii</taxon>
        <taxon>Teleostei</taxon>
        <taxon>Anguilliformes</taxon>
        <taxon>Congridae</taxon>
        <taxon>Conger</taxon>
    </lineage>
</organism>
<gene>
    <name evidence="1" type="ORF">COCON_G00185070</name>
</gene>
<dbReference type="EMBL" id="JAFJMO010000014">
    <property type="protein sequence ID" value="KAJ8256355.1"/>
    <property type="molecule type" value="Genomic_DNA"/>
</dbReference>
<dbReference type="Proteomes" id="UP001152803">
    <property type="component" value="Unassembled WGS sequence"/>
</dbReference>
<feature type="non-terminal residue" evidence="1">
    <location>
        <position position="72"/>
    </location>
</feature>
<evidence type="ECO:0000313" key="2">
    <source>
        <dbReference type="Proteomes" id="UP001152803"/>
    </source>
</evidence>
<sequence length="72" mass="8170">MAFANLGHAIPQLKLEESAEDSLFKSISMRSLQQLQQQLRIKPCSPISFRKNHSRAPVWLKKTRGGDHRIGS</sequence>
<evidence type="ECO:0000313" key="1">
    <source>
        <dbReference type="EMBL" id="KAJ8256355.1"/>
    </source>
</evidence>
<keyword evidence="2" id="KW-1185">Reference proteome</keyword>
<proteinExistence type="predicted"/>
<dbReference type="AlphaFoldDB" id="A0A9Q1HRJ7"/>
<dbReference type="OrthoDB" id="10568615at2759"/>
<comment type="caution">
    <text evidence="1">The sequence shown here is derived from an EMBL/GenBank/DDBJ whole genome shotgun (WGS) entry which is preliminary data.</text>
</comment>
<accession>A0A9Q1HRJ7</accession>
<protein>
    <submittedName>
        <fullName evidence="1">Uncharacterized protein</fullName>
    </submittedName>
</protein>
<name>A0A9Q1HRJ7_CONCO</name>
<reference evidence="1" key="1">
    <citation type="journal article" date="2023" name="Science">
        <title>Genome structures resolve the early diversification of teleost fishes.</title>
        <authorList>
            <person name="Parey E."/>
            <person name="Louis A."/>
            <person name="Montfort J."/>
            <person name="Bouchez O."/>
            <person name="Roques C."/>
            <person name="Iampietro C."/>
            <person name="Lluch J."/>
            <person name="Castinel A."/>
            <person name="Donnadieu C."/>
            <person name="Desvignes T."/>
            <person name="Floi Bucao C."/>
            <person name="Jouanno E."/>
            <person name="Wen M."/>
            <person name="Mejri S."/>
            <person name="Dirks R."/>
            <person name="Jansen H."/>
            <person name="Henkel C."/>
            <person name="Chen W.J."/>
            <person name="Zahm M."/>
            <person name="Cabau C."/>
            <person name="Klopp C."/>
            <person name="Thompson A.W."/>
            <person name="Robinson-Rechavi M."/>
            <person name="Braasch I."/>
            <person name="Lecointre G."/>
            <person name="Bobe J."/>
            <person name="Postlethwait J.H."/>
            <person name="Berthelot C."/>
            <person name="Roest Crollius H."/>
            <person name="Guiguen Y."/>
        </authorList>
    </citation>
    <scope>NUCLEOTIDE SEQUENCE</scope>
    <source>
        <strain evidence="1">Concon-B</strain>
    </source>
</reference>